<evidence type="ECO:0000313" key="1">
    <source>
        <dbReference type="EMBL" id="ENV38707.1"/>
    </source>
</evidence>
<reference evidence="1 2" key="1">
    <citation type="submission" date="2013-02" db="EMBL/GenBank/DDBJ databases">
        <title>The Genome Sequence of Acinetobacter venetianus CIP 110063.</title>
        <authorList>
            <consortium name="The Broad Institute Genome Sequencing Platform"/>
            <consortium name="The Broad Institute Genome Sequencing Center for Infectious Disease"/>
            <person name="Cerqueira G."/>
            <person name="Feldgarden M."/>
            <person name="Courvalin P."/>
            <person name="Perichon B."/>
            <person name="Grillot-Courvalin C."/>
            <person name="Clermont D."/>
            <person name="Rocha E."/>
            <person name="Yoon E.-J."/>
            <person name="Nemec A."/>
            <person name="Walker B."/>
            <person name="Young S.K."/>
            <person name="Zeng Q."/>
            <person name="Gargeya S."/>
            <person name="Fitzgerald M."/>
            <person name="Haas B."/>
            <person name="Abouelleil A."/>
            <person name="Alvarado L."/>
            <person name="Arachchi H.M."/>
            <person name="Berlin A.M."/>
            <person name="Chapman S.B."/>
            <person name="Dewar J."/>
            <person name="Goldberg J."/>
            <person name="Griggs A."/>
            <person name="Gujja S."/>
            <person name="Hansen M."/>
            <person name="Howarth C."/>
            <person name="Imamovic A."/>
            <person name="Larimer J."/>
            <person name="McCowan C."/>
            <person name="Murphy C."/>
            <person name="Neiman D."/>
            <person name="Pearson M."/>
            <person name="Priest M."/>
            <person name="Roberts A."/>
            <person name="Saif S."/>
            <person name="Shea T."/>
            <person name="Sisk P."/>
            <person name="Sykes S."/>
            <person name="Wortman J."/>
            <person name="Nusbaum C."/>
            <person name="Birren B."/>
        </authorList>
    </citation>
    <scope>NUCLEOTIDE SEQUENCE [LARGE SCALE GENOMIC DNA]</scope>
    <source>
        <strain evidence="2">ATCC 31012 / DSM 23050 / BCRC 14357 / CCUG 45561 / CIP 110063 / KCTC 2702 / LMG 19082 / RAG-1</strain>
    </source>
</reference>
<sequence length="40" mass="4924">MMKTTVRHRLDDLEMMQNIINVVTLVRHRLDDLEIYHFLL</sequence>
<keyword evidence="2" id="KW-1185">Reference proteome</keyword>
<dbReference type="PATRIC" id="fig|1191460.12.peg.402"/>
<protein>
    <submittedName>
        <fullName evidence="1">Uncharacterized protein</fullName>
    </submittedName>
</protein>
<evidence type="ECO:0000313" key="2">
    <source>
        <dbReference type="Proteomes" id="UP000018445"/>
    </source>
</evidence>
<proteinExistence type="predicted"/>
<dbReference type="Proteomes" id="UP000018445">
    <property type="component" value="Unassembled WGS sequence"/>
</dbReference>
<gene>
    <name evidence="1" type="ORF">F959_00400</name>
</gene>
<dbReference type="AlphaFoldDB" id="N8YPD6"/>
<comment type="caution">
    <text evidence="1">The sequence shown here is derived from an EMBL/GenBank/DDBJ whole genome shotgun (WGS) entry which is preliminary data.</text>
</comment>
<accession>N8YPD6</accession>
<organism evidence="1 2">
    <name type="scientific">Acinetobacter venetianus (strain ATCC 31012 / DSM 23050 / BCRC 14357 / CCUG 45561 / CIP 110063 / KCTC 2702 / LMG 19082 / RAG-1)</name>
    <dbReference type="NCBI Taxonomy" id="1191460"/>
    <lineage>
        <taxon>Bacteria</taxon>
        <taxon>Pseudomonadati</taxon>
        <taxon>Pseudomonadota</taxon>
        <taxon>Gammaproteobacteria</taxon>
        <taxon>Moraxellales</taxon>
        <taxon>Moraxellaceae</taxon>
        <taxon>Acinetobacter</taxon>
    </lineage>
</organism>
<dbReference type="HOGENOM" id="CLU_3283409_0_0_6"/>
<dbReference type="EMBL" id="APPO01000003">
    <property type="protein sequence ID" value="ENV38707.1"/>
    <property type="molecule type" value="Genomic_DNA"/>
</dbReference>
<name>N8YPD6_ACIVR</name>